<dbReference type="RefSeq" id="WP_102184294.1">
    <property type="nucleotide sequence ID" value="NZ_PNGC01000002.1"/>
</dbReference>
<feature type="compositionally biased region" description="Polar residues" evidence="1">
    <location>
        <begin position="173"/>
        <end position="193"/>
    </location>
</feature>
<gene>
    <name evidence="2" type="ORF">CJ240_05645</name>
</gene>
<reference evidence="2 3" key="1">
    <citation type="submission" date="2017-09" db="EMBL/GenBank/DDBJ databases">
        <title>Bacterial strain isolated from the female urinary microbiota.</title>
        <authorList>
            <person name="Thomas-White K."/>
            <person name="Kumar N."/>
            <person name="Forster S."/>
            <person name="Putonti C."/>
            <person name="Lawley T."/>
            <person name="Wolfe A.J."/>
        </authorList>
    </citation>
    <scope>NUCLEOTIDE SEQUENCE [LARGE SCALE GENOMIC DNA]</scope>
    <source>
        <strain evidence="2 3">UMB0744</strain>
    </source>
</reference>
<dbReference type="EMBL" id="PNGC01000002">
    <property type="protein sequence ID" value="PMB89249.1"/>
    <property type="molecule type" value="Genomic_DNA"/>
</dbReference>
<organism evidence="2 3">
    <name type="scientific">Varibaculum cambriense</name>
    <dbReference type="NCBI Taxonomy" id="184870"/>
    <lineage>
        <taxon>Bacteria</taxon>
        <taxon>Bacillati</taxon>
        <taxon>Actinomycetota</taxon>
        <taxon>Actinomycetes</taxon>
        <taxon>Actinomycetales</taxon>
        <taxon>Actinomycetaceae</taxon>
        <taxon>Varibaculum</taxon>
    </lineage>
</organism>
<proteinExistence type="predicted"/>
<comment type="caution">
    <text evidence="2">The sequence shown here is derived from an EMBL/GenBank/DDBJ whole genome shotgun (WGS) entry which is preliminary data.</text>
</comment>
<sequence length="339" mass="37325">MKDNTRWVKLSQDFPQHPKMMAVSIPARWLFTEILCYCSRFLTDGEVSAAAANALAMPIAIQTALPRVLTDALRGAMPEAMPEALPKAMREAMLKAVLKVMPTAMLDVEELADALLDELCTNDPDKPSLTSTETGFKVNDYLEYQTPKSDILARQKHGRKMAQARWGKKTDAKSNASSNTQSNAVSNAKSNTEIEIEKEIDNYPLTPNGVSPQGGKRATQKKPRKTSRPKPLPPDWAPNPTHARIALETGVNLDTEAEKFRDYLKASGKTYVDHDAAFRNWLRSPYRNNAGHAAPRYRTQADQLERMFQVAVASDAADQATPSSAEIFELPAPTGGDAA</sequence>
<dbReference type="Proteomes" id="UP000243201">
    <property type="component" value="Unassembled WGS sequence"/>
</dbReference>
<feature type="region of interest" description="Disordered" evidence="1">
    <location>
        <begin position="318"/>
        <end position="339"/>
    </location>
</feature>
<name>A0ABX4UQ45_9ACTO</name>
<evidence type="ECO:0000313" key="2">
    <source>
        <dbReference type="EMBL" id="PMB89249.1"/>
    </source>
</evidence>
<accession>A0ABX4UQ45</accession>
<evidence type="ECO:0000256" key="1">
    <source>
        <dbReference type="SAM" id="MobiDB-lite"/>
    </source>
</evidence>
<protein>
    <submittedName>
        <fullName evidence="2">Uncharacterized protein</fullName>
    </submittedName>
</protein>
<feature type="region of interest" description="Disordered" evidence="1">
    <location>
        <begin position="149"/>
        <end position="240"/>
    </location>
</feature>
<evidence type="ECO:0000313" key="3">
    <source>
        <dbReference type="Proteomes" id="UP000243201"/>
    </source>
</evidence>
<keyword evidence="3" id="KW-1185">Reference proteome</keyword>
<feature type="compositionally biased region" description="Basic residues" evidence="1">
    <location>
        <begin position="218"/>
        <end position="228"/>
    </location>
</feature>